<dbReference type="EMBL" id="CGCX01000130">
    <property type="protein sequence ID" value="CFR67916.1"/>
    <property type="molecule type" value="Genomic_DNA"/>
</dbReference>
<dbReference type="AlphaFoldDB" id="A0A654TWR8"/>
<feature type="region of interest" description="Disordered" evidence="1">
    <location>
        <begin position="112"/>
        <end position="132"/>
    </location>
</feature>
<reference evidence="2 3" key="1">
    <citation type="submission" date="2015-03" db="EMBL/GenBank/DDBJ databases">
        <authorList>
            <consortium name="Pathogen Informatics"/>
        </authorList>
    </citation>
    <scope>NUCLEOTIDE SEQUENCE [LARGE SCALE GENOMIC DNA]</scope>
    <source>
        <strain evidence="2 3">C09601061</strain>
    </source>
</reference>
<protein>
    <submittedName>
        <fullName evidence="2">Uncharacterized protein</fullName>
    </submittedName>
</protein>
<sequence length="132" mass="13760">MLRRLAASRLPSAALTRLPVKSVSVMTTRLAPGMMTPSRSGPWSTPTTPGLGAWPGSSIPAGVSDSDSRSTTRCAVPVPGATSAAYPPVAMWARSIAKISSMSRWCPRADGAARTSNSIADSSDNWLNVHHG</sequence>
<gene>
    <name evidence="2" type="ORF">ERS007657_00580</name>
</gene>
<proteinExistence type="predicted"/>
<evidence type="ECO:0000313" key="3">
    <source>
        <dbReference type="Proteomes" id="UP000046680"/>
    </source>
</evidence>
<name>A0A654TWR8_MYCTX</name>
<evidence type="ECO:0000256" key="1">
    <source>
        <dbReference type="SAM" id="MobiDB-lite"/>
    </source>
</evidence>
<accession>A0A654TWR8</accession>
<dbReference type="Proteomes" id="UP000046680">
    <property type="component" value="Unassembled WGS sequence"/>
</dbReference>
<feature type="region of interest" description="Disordered" evidence="1">
    <location>
        <begin position="31"/>
        <end position="79"/>
    </location>
</feature>
<organism evidence="2 3">
    <name type="scientific">Mycobacterium tuberculosis</name>
    <dbReference type="NCBI Taxonomy" id="1773"/>
    <lineage>
        <taxon>Bacteria</taxon>
        <taxon>Bacillati</taxon>
        <taxon>Actinomycetota</taxon>
        <taxon>Actinomycetes</taxon>
        <taxon>Mycobacteriales</taxon>
        <taxon>Mycobacteriaceae</taxon>
        <taxon>Mycobacterium</taxon>
        <taxon>Mycobacterium tuberculosis complex</taxon>
    </lineage>
</organism>
<feature type="compositionally biased region" description="Polar residues" evidence="1">
    <location>
        <begin position="114"/>
        <end position="126"/>
    </location>
</feature>
<feature type="compositionally biased region" description="Polar residues" evidence="1">
    <location>
        <begin position="37"/>
        <end position="48"/>
    </location>
</feature>
<evidence type="ECO:0000313" key="2">
    <source>
        <dbReference type="EMBL" id="CFR67916.1"/>
    </source>
</evidence>